<evidence type="ECO:0000256" key="1">
    <source>
        <dbReference type="SAM" id="MobiDB-lite"/>
    </source>
</evidence>
<feature type="compositionally biased region" description="Basic and acidic residues" evidence="1">
    <location>
        <begin position="58"/>
        <end position="69"/>
    </location>
</feature>
<name>A0A2S8G958_9BACT</name>
<gene>
    <name evidence="2" type="ORF">C5Y98_05320</name>
</gene>
<dbReference type="AlphaFoldDB" id="A0A2S8G958"/>
<evidence type="ECO:0000313" key="2">
    <source>
        <dbReference type="EMBL" id="PQO40995.1"/>
    </source>
</evidence>
<organism evidence="2 3">
    <name type="scientific">Blastopirellula marina</name>
    <dbReference type="NCBI Taxonomy" id="124"/>
    <lineage>
        <taxon>Bacteria</taxon>
        <taxon>Pseudomonadati</taxon>
        <taxon>Planctomycetota</taxon>
        <taxon>Planctomycetia</taxon>
        <taxon>Pirellulales</taxon>
        <taxon>Pirellulaceae</taxon>
        <taxon>Blastopirellula</taxon>
    </lineage>
</organism>
<reference evidence="2 3" key="1">
    <citation type="submission" date="2018-02" db="EMBL/GenBank/DDBJ databases">
        <title>Comparative genomes isolates from brazilian mangrove.</title>
        <authorList>
            <person name="Araujo J.E."/>
            <person name="Taketani R.G."/>
            <person name="Silva M.C.P."/>
            <person name="Loureco M.V."/>
            <person name="Andreote F.D."/>
        </authorList>
    </citation>
    <scope>NUCLEOTIDE SEQUENCE [LARGE SCALE GENOMIC DNA]</scope>
    <source>
        <strain evidence="2 3">NAP PRIS-MGV</strain>
    </source>
</reference>
<comment type="caution">
    <text evidence="2">The sequence shown here is derived from an EMBL/GenBank/DDBJ whole genome shotgun (WGS) entry which is preliminary data.</text>
</comment>
<sequence length="69" mass="8101">MSRTARPIRVVTWIRSKVNQPQNEQFVSLFFGLDMRWECPPKAPHRKQSPNQKSHRALGIDRRDSIVDS</sequence>
<dbReference type="Proteomes" id="UP000239388">
    <property type="component" value="Unassembled WGS sequence"/>
</dbReference>
<feature type="compositionally biased region" description="Basic residues" evidence="1">
    <location>
        <begin position="43"/>
        <end position="56"/>
    </location>
</feature>
<protein>
    <submittedName>
        <fullName evidence="2">Uncharacterized protein</fullName>
    </submittedName>
</protein>
<feature type="region of interest" description="Disordered" evidence="1">
    <location>
        <begin position="41"/>
        <end position="69"/>
    </location>
</feature>
<accession>A0A2S8G958</accession>
<evidence type="ECO:0000313" key="3">
    <source>
        <dbReference type="Proteomes" id="UP000239388"/>
    </source>
</evidence>
<proteinExistence type="predicted"/>
<dbReference type="EMBL" id="PUIB01000007">
    <property type="protein sequence ID" value="PQO40995.1"/>
    <property type="molecule type" value="Genomic_DNA"/>
</dbReference>